<evidence type="ECO:0000313" key="2">
    <source>
        <dbReference type="EMBL" id="MEK9510581.1"/>
    </source>
</evidence>
<comment type="caution">
    <text evidence="1">The sequence shown here is derived from an EMBL/GenBank/DDBJ whole genome shotgun (WGS) entry which is preliminary data.</text>
</comment>
<accession>A0ABU9EGQ3</accession>
<dbReference type="RefSeq" id="WP_193520220.1">
    <property type="nucleotide sequence ID" value="NZ_JBBWYZ010000002.1"/>
</dbReference>
<name>A0ABU9EGQ3_LIMFS</name>
<keyword evidence="3" id="KW-1185">Reference proteome</keyword>
<proteinExistence type="predicted"/>
<protein>
    <submittedName>
        <fullName evidence="1">Uncharacterized protein</fullName>
    </submittedName>
</protein>
<gene>
    <name evidence="1" type="ORF">AAEJ74_01700</name>
    <name evidence="2" type="ORF">AAEJ74_02450</name>
</gene>
<evidence type="ECO:0000313" key="3">
    <source>
        <dbReference type="Proteomes" id="UP001387447"/>
    </source>
</evidence>
<organism evidence="1 3">
    <name type="scientific">Limnospira fusiformis PMC 851.14</name>
    <dbReference type="NCBI Taxonomy" id="2219512"/>
    <lineage>
        <taxon>Bacteria</taxon>
        <taxon>Bacillati</taxon>
        <taxon>Cyanobacteriota</taxon>
        <taxon>Cyanophyceae</taxon>
        <taxon>Oscillatoriophycideae</taxon>
        <taxon>Oscillatoriales</taxon>
        <taxon>Sirenicapillariaceae</taxon>
        <taxon>Limnospira</taxon>
    </lineage>
</organism>
<sequence length="73" mass="8259">MSAAWQPITLLNHYDGSSRTFGFPNHGWLAVVAFGSRFYFTPSVPRFNPRIVYPEIGGGYRLYSLLPDFSVCL</sequence>
<dbReference type="EMBL" id="JBBWYZ010000002">
    <property type="protein sequence ID" value="MEK9510581.1"/>
    <property type="molecule type" value="Genomic_DNA"/>
</dbReference>
<evidence type="ECO:0000313" key="1">
    <source>
        <dbReference type="EMBL" id="MEK9510448.1"/>
    </source>
</evidence>
<reference evidence="1 3" key="1">
    <citation type="journal article" date="2024" name="Front. Microbiol.">
        <title>Transcriptomic insights into the dominance of two phototrophs throughout the water column of a tropical hypersaline-alkaline crater lake (Dziani Dzaha, Mayotte).</title>
        <authorList>
            <person name="Duperron S."/>
            <person name="Halary S."/>
            <person name="Bouly J.-P."/>
            <person name="Roussel T."/>
            <person name="Hugoni M."/>
            <person name="Bruto M."/>
            <person name="Oger P."/>
            <person name="Duval C."/>
            <person name="Woo A."/>
            <person name="Jezequiel D."/>
            <person name="Ader M."/>
            <person name="Leboulanger C."/>
            <person name="Agogue H."/>
            <person name="Grossi V."/>
            <person name="Trousselier M."/>
            <person name="Bernard C."/>
        </authorList>
    </citation>
    <scope>NUCLEOTIDE SEQUENCE [LARGE SCALE GENOMIC DNA]</scope>
    <source>
        <strain evidence="1 3">PMC 851.14</strain>
    </source>
</reference>
<dbReference type="Proteomes" id="UP001387447">
    <property type="component" value="Unassembled WGS sequence"/>
</dbReference>
<dbReference type="EMBL" id="JBBWYZ010000002">
    <property type="protein sequence ID" value="MEK9510448.1"/>
    <property type="molecule type" value="Genomic_DNA"/>
</dbReference>